<feature type="coiled-coil region" evidence="1">
    <location>
        <begin position="547"/>
        <end position="574"/>
    </location>
</feature>
<reference evidence="2 3" key="1">
    <citation type="journal article" date="2013" name="Genome Announc.">
        <title>Draft Genome Sequences of Mycoplasma alkalescens, Mycoplasma arginini, and Mycoplasma bovigenitalium, Three Species with Equivocal Pathogenic Status for Cattle.</title>
        <authorList>
            <person name="Manso-Silvan L."/>
            <person name="Tardy F."/>
            <person name="Baranowski E."/>
            <person name="Barre A."/>
            <person name="Blanchard A."/>
            <person name="Breton M."/>
            <person name="Couture C."/>
            <person name="Citti C."/>
            <person name="Dordet-Frisoni E."/>
            <person name="Dupuy V."/>
            <person name="Gaurivaud P."/>
            <person name="Jacob D."/>
            <person name="Lemaitre C."/>
            <person name="Nikolski M."/>
            <person name="Nouvel L.X."/>
            <person name="Poumarat F."/>
            <person name="Thebault P."/>
            <person name="Theil S."/>
            <person name="Thiaucourt F."/>
            <person name="Sirand-Pugnet P."/>
        </authorList>
    </citation>
    <scope>NUCLEOTIDE SEQUENCE [LARGE SCALE GENOMIC DNA]</scope>
    <source>
        <strain evidence="2 3">51080</strain>
    </source>
</reference>
<feature type="coiled-coil region" evidence="1">
    <location>
        <begin position="157"/>
        <end position="362"/>
    </location>
</feature>
<comment type="caution">
    <text evidence="2">The sequence shown here is derived from an EMBL/GenBank/DDBJ whole genome shotgun (WGS) entry which is preliminary data.</text>
</comment>
<dbReference type="eggNOG" id="COG3266">
    <property type="taxonomic scope" value="Bacteria"/>
</dbReference>
<dbReference type="Proteomes" id="UP000013220">
    <property type="component" value="Unassembled WGS sequence"/>
</dbReference>
<dbReference type="STRING" id="1188235.MBVG_6990"/>
<keyword evidence="1" id="KW-0175">Coiled coil</keyword>
<proteinExistence type="predicted"/>
<accession>N9TSF1</accession>
<name>N9TSF1_9BACT</name>
<organism evidence="2 3">
    <name type="scientific">Mycoplasmopsis bovigenitalium 51080</name>
    <dbReference type="NCBI Taxonomy" id="1188235"/>
    <lineage>
        <taxon>Bacteria</taxon>
        <taxon>Bacillati</taxon>
        <taxon>Mycoplasmatota</taxon>
        <taxon>Mycoplasmoidales</taxon>
        <taxon>Metamycoplasmataceae</taxon>
        <taxon>Mycoplasmopsis</taxon>
    </lineage>
</organism>
<evidence type="ECO:0000313" key="2">
    <source>
        <dbReference type="EMBL" id="ENY69020.1"/>
    </source>
</evidence>
<dbReference type="OrthoDB" id="399281at2"/>
<dbReference type="RefSeq" id="WP_004421626.1">
    <property type="nucleotide sequence ID" value="NZ_AORH01000034.1"/>
</dbReference>
<dbReference type="PATRIC" id="fig|1188235.3.peg.696"/>
<keyword evidence="3" id="KW-1185">Reference proteome</keyword>
<evidence type="ECO:0000256" key="1">
    <source>
        <dbReference type="SAM" id="Coils"/>
    </source>
</evidence>
<dbReference type="EMBL" id="AORH01000034">
    <property type="protein sequence ID" value="ENY69020.1"/>
    <property type="molecule type" value="Genomic_DNA"/>
</dbReference>
<evidence type="ECO:0000313" key="3">
    <source>
        <dbReference type="Proteomes" id="UP000013220"/>
    </source>
</evidence>
<dbReference type="AlphaFoldDB" id="N9TSF1"/>
<gene>
    <name evidence="2" type="ORF">MBVG_6990</name>
</gene>
<sequence length="723" mass="82915">MPRVNHVDVRNYKEPFLVIKWVRNNSDGLESAREFSSRFVYGSIMRDRDIATSPNERSDTEVLSIKVLNIGTYIDVGDLIYRAKKVFQITSVDSDQFNRQEQHIKATYVSDIEKQPDLFEYVKKLPFNESVKKGGFAYVDWVNSEIKKLTTKDEELLTQINANVEQLQAKDSELNKQIAQTTENLTQLINKNTSNDEKTQGSIKTLSSDLNEFKSQINANVEQLQAKDSELDKQIAQTNEILDDRTVKISESVVETEQKLTKNIKAISDEVNELKQKHKGDIFAVNSEIAQNEEQITDIKDDISRTKQEYNVLLDNVTQNVTNLTKQVNSNTEKAISQGVTVLQLEQDNKSILSRIQEISEKNNAQDLAIENVQKLQQLDNSKILEVDRKREENVNSLSTQISKVSATNEEQTELINKLQLALTANTEADGETLRKFNQLSEENKQKHVELHVKVSGIERVNQQILEKTNKIDTIDNSVNVLNSKQARWDTVASQFDDVKNMSMDTGRQFRQFKQKTTEEQERQKDILSGLRASVKEVADRRISQKISSMFERLVKLEEKANSLNARFGDVERKADDANNHLGSVRFEMEWVRIANVTKDNPTPGTVIGQFGGINSGDANHIYLFAFNFKVYGRWFAYQYLQLQYHDKDYRNVIMAPIHTDKDWDNDTLANDPDYLILSVSDGRVKYQGATSARWGDIKMRDRGLEAVEVAVYKQTYNLIKPW</sequence>
<protein>
    <submittedName>
        <fullName evidence="2">Uncharacterized protein</fullName>
    </submittedName>
</protein>